<dbReference type="EMBL" id="JACOPK010000006">
    <property type="protein sequence ID" value="MBC5695827.1"/>
    <property type="molecule type" value="Genomic_DNA"/>
</dbReference>
<reference evidence="2 3" key="1">
    <citation type="submission" date="2020-08" db="EMBL/GenBank/DDBJ databases">
        <title>Genome public.</title>
        <authorList>
            <person name="Liu C."/>
            <person name="Sun Q."/>
        </authorList>
    </citation>
    <scope>NUCLEOTIDE SEQUENCE [LARGE SCALE GENOMIC DNA]</scope>
    <source>
        <strain evidence="2 3">M2</strain>
    </source>
</reference>
<dbReference type="PANTHER" id="PTHR33434">
    <property type="entry name" value="DEGV DOMAIN-CONTAINING PROTEIN DR_1986-RELATED"/>
    <property type="match status" value="1"/>
</dbReference>
<dbReference type="InterPro" id="IPR043168">
    <property type="entry name" value="DegV_C"/>
</dbReference>
<dbReference type="Proteomes" id="UP000641741">
    <property type="component" value="Unassembled WGS sequence"/>
</dbReference>
<evidence type="ECO:0000313" key="2">
    <source>
        <dbReference type="EMBL" id="MBC5695827.1"/>
    </source>
</evidence>
<dbReference type="InterPro" id="IPR003797">
    <property type="entry name" value="DegV"/>
</dbReference>
<proteinExistence type="predicted"/>
<protein>
    <submittedName>
        <fullName evidence="2">DegV family protein</fullName>
    </submittedName>
</protein>
<name>A0ABR7GND8_9FIRM</name>
<sequence>MEKIHILTDSSSDIPQALVEQHGIEIVPIMLSHGGRTFREYYDITPAECCRLLEESDEIPSTAMATPAVFLESYNRAFERGCTHLIGVIINGSGSGTYQAACLAKGMFEEEHGEGAMVIEVFDSRTYTYIYGHIVVKAAEMREQGESFEAITSVIRSRLSRVEAYLGVYTLKYLKKSGRISGGAAFVGEALGLKPISFVYDGAVKVCDKVRGEKALAAGICKKVAARVQQPEKQTGILLYGDVPEERLAEVEKRMREEIGFKDVVRCAIGPSVLSNTGPLAIAVAYYGAPRE</sequence>
<keyword evidence="3" id="KW-1185">Reference proteome</keyword>
<dbReference type="NCBIfam" id="TIGR00762">
    <property type="entry name" value="DegV"/>
    <property type="match status" value="1"/>
</dbReference>
<dbReference type="Gene3D" id="3.40.50.10170">
    <property type="match status" value="1"/>
</dbReference>
<gene>
    <name evidence="2" type="ORF">H8S02_07700</name>
</gene>
<dbReference type="InterPro" id="IPR050270">
    <property type="entry name" value="DegV_domain_contain"/>
</dbReference>
<comment type="caution">
    <text evidence="2">The sequence shown here is derived from an EMBL/GenBank/DDBJ whole genome shotgun (WGS) entry which is preliminary data.</text>
</comment>
<evidence type="ECO:0000313" key="3">
    <source>
        <dbReference type="Proteomes" id="UP000641741"/>
    </source>
</evidence>
<dbReference type="PANTHER" id="PTHR33434:SF2">
    <property type="entry name" value="FATTY ACID-BINDING PROTEIN TM_1468"/>
    <property type="match status" value="1"/>
</dbReference>
<keyword evidence="1" id="KW-0446">Lipid-binding</keyword>
<dbReference type="PROSITE" id="PS51482">
    <property type="entry name" value="DEGV"/>
    <property type="match status" value="1"/>
</dbReference>
<dbReference type="SUPFAM" id="SSF82549">
    <property type="entry name" value="DAK1/DegV-like"/>
    <property type="match status" value="1"/>
</dbReference>
<dbReference type="RefSeq" id="WP_186970035.1">
    <property type="nucleotide sequence ID" value="NZ_JACOPK010000006.1"/>
</dbReference>
<organism evidence="2 3">
    <name type="scientific">Agathobaculum hominis</name>
    <dbReference type="NCBI Taxonomy" id="2763014"/>
    <lineage>
        <taxon>Bacteria</taxon>
        <taxon>Bacillati</taxon>
        <taxon>Bacillota</taxon>
        <taxon>Clostridia</taxon>
        <taxon>Eubacteriales</taxon>
        <taxon>Butyricicoccaceae</taxon>
        <taxon>Agathobaculum</taxon>
    </lineage>
</organism>
<dbReference type="Pfam" id="PF02645">
    <property type="entry name" value="DegV"/>
    <property type="match status" value="1"/>
</dbReference>
<dbReference type="Gene3D" id="3.30.1180.10">
    <property type="match status" value="1"/>
</dbReference>
<evidence type="ECO:0000256" key="1">
    <source>
        <dbReference type="ARBA" id="ARBA00023121"/>
    </source>
</evidence>
<accession>A0ABR7GND8</accession>